<dbReference type="EMBL" id="MAVT02000936">
    <property type="protein sequence ID" value="POS72742.1"/>
    <property type="molecule type" value="Genomic_DNA"/>
</dbReference>
<proteinExistence type="predicted"/>
<organism evidence="2 3">
    <name type="scientific">Diaporthe helianthi</name>
    <dbReference type="NCBI Taxonomy" id="158607"/>
    <lineage>
        <taxon>Eukaryota</taxon>
        <taxon>Fungi</taxon>
        <taxon>Dikarya</taxon>
        <taxon>Ascomycota</taxon>
        <taxon>Pezizomycotina</taxon>
        <taxon>Sordariomycetes</taxon>
        <taxon>Sordariomycetidae</taxon>
        <taxon>Diaporthales</taxon>
        <taxon>Diaporthaceae</taxon>
        <taxon>Diaporthe</taxon>
    </lineage>
</organism>
<dbReference type="Proteomes" id="UP000094444">
    <property type="component" value="Unassembled WGS sequence"/>
</dbReference>
<gene>
    <name evidence="2" type="ORF">DHEL01_v208864</name>
</gene>
<evidence type="ECO:0000256" key="1">
    <source>
        <dbReference type="SAM" id="MobiDB-lite"/>
    </source>
</evidence>
<evidence type="ECO:0000313" key="2">
    <source>
        <dbReference type="EMBL" id="POS72742.1"/>
    </source>
</evidence>
<feature type="region of interest" description="Disordered" evidence="1">
    <location>
        <begin position="47"/>
        <end position="135"/>
    </location>
</feature>
<sequence length="191" mass="21230">MTATQSISAGSSSNSGRREKIYCDKWIGGLQKHQHFSAHLLLQEDRMNQTARSRARRTEARQAQARPPHEAAEAALTPLARRHSKPGPKQGRSRYVPLPPSAMSSNIHCPSRKGQGYARPERVAESASRPESRSPLTTLQEAIDEVGDTLKQILVGWHDWAPELIQEQEAAVAPRRIDVGGFPNLERITMN</sequence>
<protein>
    <submittedName>
        <fullName evidence="2">Uncharacterized protein</fullName>
    </submittedName>
</protein>
<dbReference type="AlphaFoldDB" id="A0A2P5HR40"/>
<feature type="compositionally biased region" description="Basic and acidic residues" evidence="1">
    <location>
        <begin position="119"/>
        <end position="132"/>
    </location>
</feature>
<accession>A0A2P5HR40</accession>
<evidence type="ECO:0000313" key="3">
    <source>
        <dbReference type="Proteomes" id="UP000094444"/>
    </source>
</evidence>
<reference evidence="2" key="1">
    <citation type="submission" date="2017-09" db="EMBL/GenBank/DDBJ databases">
        <title>Polyketide synthases of a Diaporthe helianthi virulent isolate.</title>
        <authorList>
            <person name="Baroncelli R."/>
        </authorList>
    </citation>
    <scope>NUCLEOTIDE SEQUENCE [LARGE SCALE GENOMIC DNA]</scope>
    <source>
        <strain evidence="2">7/96</strain>
    </source>
</reference>
<comment type="caution">
    <text evidence="2">The sequence shown here is derived from an EMBL/GenBank/DDBJ whole genome shotgun (WGS) entry which is preliminary data.</text>
</comment>
<dbReference type="InParanoid" id="A0A2P5HR40"/>
<name>A0A2P5HR40_DIAHE</name>
<keyword evidence="3" id="KW-1185">Reference proteome</keyword>